<dbReference type="Gene3D" id="2.40.70.10">
    <property type="entry name" value="Acid Proteases"/>
    <property type="match status" value="1"/>
</dbReference>
<proteinExistence type="predicted"/>
<dbReference type="CDD" id="cd00303">
    <property type="entry name" value="retropepsin_like"/>
    <property type="match status" value="1"/>
</dbReference>
<keyword evidence="3" id="KW-1185">Reference proteome</keyword>
<evidence type="ECO:0000313" key="2">
    <source>
        <dbReference type="EMBL" id="KAL2636309.1"/>
    </source>
</evidence>
<feature type="region of interest" description="Disordered" evidence="1">
    <location>
        <begin position="111"/>
        <end position="130"/>
    </location>
</feature>
<comment type="caution">
    <text evidence="2">The sequence shown here is derived from an EMBL/GenBank/DDBJ whole genome shotgun (WGS) entry which is preliminary data.</text>
</comment>
<protein>
    <submittedName>
        <fullName evidence="2">Uncharacterized protein</fullName>
    </submittedName>
</protein>
<evidence type="ECO:0000256" key="1">
    <source>
        <dbReference type="SAM" id="MobiDB-lite"/>
    </source>
</evidence>
<dbReference type="EMBL" id="JBHFFA010000003">
    <property type="protein sequence ID" value="KAL2636309.1"/>
    <property type="molecule type" value="Genomic_DNA"/>
</dbReference>
<dbReference type="AlphaFoldDB" id="A0ABD1Z2H7"/>
<gene>
    <name evidence="2" type="ORF">R1flu_007788</name>
</gene>
<dbReference type="InterPro" id="IPR021109">
    <property type="entry name" value="Peptidase_aspartic_dom_sf"/>
</dbReference>
<sequence>MEGFGVNIMMARTATRLGLTDLHPYKKFLRMADQSKKLPLGKLKNIETSMDGVAFNLDYMVLQLEDEQGYEVLIGGPWFYNAGVTKDWTRQELCFQVEGRHRKVRIPWGPTAYHRETPQDDSDELTFAPESAYDSDRSSYGVYMSEREKFREQLQPKVMTTYATVSLSDEKEWKHSEKRGDIVRQSLSDVLNAPSTNKELTAFDGEEVPPREDKMVGATIFRMTEGMIPPES</sequence>
<accession>A0ABD1Z2H7</accession>
<evidence type="ECO:0000313" key="3">
    <source>
        <dbReference type="Proteomes" id="UP001605036"/>
    </source>
</evidence>
<reference evidence="2 3" key="1">
    <citation type="submission" date="2024-09" db="EMBL/GenBank/DDBJ databases">
        <title>Chromosome-scale assembly of Riccia fluitans.</title>
        <authorList>
            <person name="Paukszto L."/>
            <person name="Sawicki J."/>
            <person name="Karawczyk K."/>
            <person name="Piernik-Szablinska J."/>
            <person name="Szczecinska M."/>
            <person name="Mazdziarz M."/>
        </authorList>
    </citation>
    <scope>NUCLEOTIDE SEQUENCE [LARGE SCALE GENOMIC DNA]</scope>
    <source>
        <strain evidence="2">Rf_01</strain>
        <tissue evidence="2">Aerial parts of the thallus</tissue>
    </source>
</reference>
<name>A0ABD1Z2H7_9MARC</name>
<dbReference type="Proteomes" id="UP001605036">
    <property type="component" value="Unassembled WGS sequence"/>
</dbReference>
<organism evidence="2 3">
    <name type="scientific">Riccia fluitans</name>
    <dbReference type="NCBI Taxonomy" id="41844"/>
    <lineage>
        <taxon>Eukaryota</taxon>
        <taxon>Viridiplantae</taxon>
        <taxon>Streptophyta</taxon>
        <taxon>Embryophyta</taxon>
        <taxon>Marchantiophyta</taxon>
        <taxon>Marchantiopsida</taxon>
        <taxon>Marchantiidae</taxon>
        <taxon>Marchantiales</taxon>
        <taxon>Ricciaceae</taxon>
        <taxon>Riccia</taxon>
    </lineage>
</organism>